<evidence type="ECO:0000259" key="2">
    <source>
        <dbReference type="Pfam" id="PF03886"/>
    </source>
</evidence>
<dbReference type="Gene3D" id="3.40.50.10610">
    <property type="entry name" value="ABC-type transport auxiliary lipoprotein component"/>
    <property type="match status" value="1"/>
</dbReference>
<name>A0ABP7STQ8_9BURK</name>
<dbReference type="InterPro" id="IPR005586">
    <property type="entry name" value="ABC_trans_aux"/>
</dbReference>
<accession>A0ABP7STQ8</accession>
<dbReference type="Proteomes" id="UP001501353">
    <property type="component" value="Unassembled WGS sequence"/>
</dbReference>
<gene>
    <name evidence="3" type="ORF">GCM10022212_09120</name>
</gene>
<keyword evidence="1" id="KW-0732">Signal</keyword>
<evidence type="ECO:0000313" key="3">
    <source>
        <dbReference type="EMBL" id="GAA4016183.1"/>
    </source>
</evidence>
<dbReference type="RefSeq" id="WP_344762057.1">
    <property type="nucleotide sequence ID" value="NZ_BAAAZE010000005.1"/>
</dbReference>
<sequence length="196" mass="21219">MKTSVRVIVLTATALLCACASPPAEHFYTLDAVAHGSPPAPGNSALSIRLGPVNLPEMVDRPQLVLRSGPNEVRLMEARRWAESLRSAIPRVIGSNLKRQWQDVQVSSTLDGTTAPARYSVAIDILRFDSTLGEAVELEARWRIRRDGKSLQAGSMAWREPVQGAGYEDLAAAHDRALASLSRQLATSINAAERAP</sequence>
<feature type="signal peptide" evidence="1">
    <location>
        <begin position="1"/>
        <end position="20"/>
    </location>
</feature>
<comment type="caution">
    <text evidence="3">The sequence shown here is derived from an EMBL/GenBank/DDBJ whole genome shotgun (WGS) entry which is preliminary data.</text>
</comment>
<proteinExistence type="predicted"/>
<dbReference type="PROSITE" id="PS51257">
    <property type="entry name" value="PROKAR_LIPOPROTEIN"/>
    <property type="match status" value="1"/>
</dbReference>
<protein>
    <submittedName>
        <fullName evidence="3">PqiC family protein</fullName>
    </submittedName>
</protein>
<evidence type="ECO:0000313" key="4">
    <source>
        <dbReference type="Proteomes" id="UP001501353"/>
    </source>
</evidence>
<dbReference type="SUPFAM" id="SSF159594">
    <property type="entry name" value="XCC0632-like"/>
    <property type="match status" value="1"/>
</dbReference>
<organism evidence="3 4">
    <name type="scientific">Actimicrobium antarcticum</name>
    <dbReference type="NCBI Taxonomy" id="1051899"/>
    <lineage>
        <taxon>Bacteria</taxon>
        <taxon>Pseudomonadati</taxon>
        <taxon>Pseudomonadota</taxon>
        <taxon>Betaproteobacteria</taxon>
        <taxon>Burkholderiales</taxon>
        <taxon>Oxalobacteraceae</taxon>
        <taxon>Actimicrobium</taxon>
    </lineage>
</organism>
<evidence type="ECO:0000256" key="1">
    <source>
        <dbReference type="SAM" id="SignalP"/>
    </source>
</evidence>
<dbReference type="Pfam" id="PF03886">
    <property type="entry name" value="ABC_trans_aux"/>
    <property type="match status" value="1"/>
</dbReference>
<feature type="chain" id="PRO_5045865670" evidence="1">
    <location>
        <begin position="21"/>
        <end position="196"/>
    </location>
</feature>
<reference evidence="4" key="1">
    <citation type="journal article" date="2019" name="Int. J. Syst. Evol. Microbiol.">
        <title>The Global Catalogue of Microorganisms (GCM) 10K type strain sequencing project: providing services to taxonomists for standard genome sequencing and annotation.</title>
        <authorList>
            <consortium name="The Broad Institute Genomics Platform"/>
            <consortium name="The Broad Institute Genome Sequencing Center for Infectious Disease"/>
            <person name="Wu L."/>
            <person name="Ma J."/>
        </authorList>
    </citation>
    <scope>NUCLEOTIDE SEQUENCE [LARGE SCALE GENOMIC DNA]</scope>
    <source>
        <strain evidence="4">JCM 16673</strain>
    </source>
</reference>
<keyword evidence="4" id="KW-1185">Reference proteome</keyword>
<feature type="domain" description="ABC-type transport auxiliary lipoprotein component" evidence="2">
    <location>
        <begin position="28"/>
        <end position="186"/>
    </location>
</feature>
<dbReference type="EMBL" id="BAAAZE010000005">
    <property type="protein sequence ID" value="GAA4016183.1"/>
    <property type="molecule type" value="Genomic_DNA"/>
</dbReference>